<evidence type="ECO:0000256" key="2">
    <source>
        <dbReference type="ARBA" id="ARBA00008566"/>
    </source>
</evidence>
<proteinExistence type="inferred from homology"/>
<evidence type="ECO:0000313" key="10">
    <source>
        <dbReference type="Proteomes" id="UP000622797"/>
    </source>
</evidence>
<dbReference type="InterPro" id="IPR051629">
    <property type="entry name" value="Sulfite_efflux_TDT"/>
</dbReference>
<keyword evidence="6 8" id="KW-1133">Transmembrane helix</keyword>
<dbReference type="OrthoDB" id="1099at2759"/>
<gene>
    <name evidence="9" type="ORF">FSARC_7235</name>
</gene>
<dbReference type="GO" id="GO:0005886">
    <property type="term" value="C:plasma membrane"/>
    <property type="evidence" value="ECO:0007669"/>
    <property type="project" value="UniProtKB-SubCell"/>
</dbReference>
<dbReference type="PANTHER" id="PTHR31686:SF1">
    <property type="entry name" value="SULFITE EFFLUX PUMP SSU1"/>
    <property type="match status" value="1"/>
</dbReference>
<comment type="caution">
    <text evidence="9">The sequence shown here is derived from an EMBL/GenBank/DDBJ whole genome shotgun (WGS) entry which is preliminary data.</text>
</comment>
<comment type="similarity">
    <text evidence="2">Belongs to the tellurite-resistance/dicarboxylate transporter (TDT) family.</text>
</comment>
<evidence type="ECO:0000256" key="1">
    <source>
        <dbReference type="ARBA" id="ARBA00004651"/>
    </source>
</evidence>
<feature type="transmembrane region" description="Helical" evidence="8">
    <location>
        <begin position="108"/>
        <end position="131"/>
    </location>
</feature>
<evidence type="ECO:0000256" key="6">
    <source>
        <dbReference type="ARBA" id="ARBA00022989"/>
    </source>
</evidence>
<evidence type="ECO:0000256" key="5">
    <source>
        <dbReference type="ARBA" id="ARBA00022692"/>
    </source>
</evidence>
<feature type="transmembrane region" description="Helical" evidence="8">
    <location>
        <begin position="137"/>
        <end position="162"/>
    </location>
</feature>
<feature type="transmembrane region" description="Helical" evidence="8">
    <location>
        <begin position="38"/>
        <end position="56"/>
    </location>
</feature>
<name>A0A8H4TVJ5_9HYPO</name>
<evidence type="ECO:0000256" key="4">
    <source>
        <dbReference type="ARBA" id="ARBA00022475"/>
    </source>
</evidence>
<evidence type="ECO:0000313" key="9">
    <source>
        <dbReference type="EMBL" id="KAF4964890.1"/>
    </source>
</evidence>
<sequence>MTQNQVPPTVTDVSENGTDRRCKHEVGWRRIVRNFTPAWFAVNMGTGITSILLFTLPYNDLWLSYISLGIFGLNVVYFLIFVVITLLRFILYPETFPVMITHPAQSMFLGGFPMGLATIINMFCFVCVPLLGDGAAYFAWALWWFDTAVSVAMALCVPFVVMTRKNDYQLGSMTAGWLLPIVACVVAAATGGIVAEVLPDPRYALWTILVSYVLWGIGVPLACMVIVIYFQRLMLHKLPPKAIIVSVFLPLGPLGQGGYGIQKLGALGQDLPSAFFSVVGTVS</sequence>
<feature type="transmembrane region" description="Helical" evidence="8">
    <location>
        <begin position="62"/>
        <end position="87"/>
    </location>
</feature>
<evidence type="ECO:0000256" key="3">
    <source>
        <dbReference type="ARBA" id="ARBA00022448"/>
    </source>
</evidence>
<keyword evidence="10" id="KW-1185">Reference proteome</keyword>
<reference evidence="9" key="2">
    <citation type="submission" date="2020-05" db="EMBL/GenBank/DDBJ databases">
        <authorList>
            <person name="Kim H.-S."/>
            <person name="Proctor R.H."/>
            <person name="Brown D.W."/>
        </authorList>
    </citation>
    <scope>NUCLEOTIDE SEQUENCE</scope>
    <source>
        <strain evidence="9">NRRL 20472</strain>
    </source>
</reference>
<dbReference type="PANTHER" id="PTHR31686">
    <property type="match status" value="1"/>
</dbReference>
<dbReference type="CDD" id="cd09318">
    <property type="entry name" value="TDT_SSU1"/>
    <property type="match status" value="1"/>
</dbReference>
<evidence type="ECO:0000256" key="7">
    <source>
        <dbReference type="ARBA" id="ARBA00023136"/>
    </source>
</evidence>
<keyword evidence="5 8" id="KW-0812">Transmembrane</keyword>
<dbReference type="AlphaFoldDB" id="A0A8H4TVJ5"/>
<feature type="transmembrane region" description="Helical" evidence="8">
    <location>
        <begin position="204"/>
        <end position="230"/>
    </location>
</feature>
<accession>A0A8H4TVJ5</accession>
<reference evidence="9" key="1">
    <citation type="journal article" date="2020" name="BMC Genomics">
        <title>Correction to: Identification and distribution of gene clusters required for synthesis of sphingolipid metabolism inhibitors in diverse species of the filamentous fungus Fusarium.</title>
        <authorList>
            <person name="Kim H.S."/>
            <person name="Lohmar J.M."/>
            <person name="Busman M."/>
            <person name="Brown D.W."/>
            <person name="Naumann T.A."/>
            <person name="Divon H.H."/>
            <person name="Lysoe E."/>
            <person name="Uhlig S."/>
            <person name="Proctor R.H."/>
        </authorList>
    </citation>
    <scope>NUCLEOTIDE SEQUENCE</scope>
    <source>
        <strain evidence="9">NRRL 20472</strain>
    </source>
</reference>
<keyword evidence="4" id="KW-1003">Cell membrane</keyword>
<dbReference type="InterPro" id="IPR038665">
    <property type="entry name" value="Voltage-dep_anion_channel_sf"/>
</dbReference>
<comment type="subcellular location">
    <subcellularLocation>
        <location evidence="1">Cell membrane</location>
        <topology evidence="1">Multi-pass membrane protein</topology>
    </subcellularLocation>
</comment>
<dbReference type="EMBL" id="JABEXW010000384">
    <property type="protein sequence ID" value="KAF4964890.1"/>
    <property type="molecule type" value="Genomic_DNA"/>
</dbReference>
<dbReference type="Gene3D" id="1.50.10.150">
    <property type="entry name" value="Voltage-dependent anion channel"/>
    <property type="match status" value="1"/>
</dbReference>
<keyword evidence="3" id="KW-0813">Transport</keyword>
<feature type="transmembrane region" description="Helical" evidence="8">
    <location>
        <begin position="174"/>
        <end position="198"/>
    </location>
</feature>
<dbReference type="Pfam" id="PF03595">
    <property type="entry name" value="SLAC1"/>
    <property type="match status" value="1"/>
</dbReference>
<dbReference type="GO" id="GO:0000319">
    <property type="term" value="F:sulfite transmembrane transporter activity"/>
    <property type="evidence" value="ECO:0007669"/>
    <property type="project" value="TreeGrafter"/>
</dbReference>
<evidence type="ECO:0000256" key="8">
    <source>
        <dbReference type="SAM" id="Phobius"/>
    </source>
</evidence>
<keyword evidence="7 8" id="KW-0472">Membrane</keyword>
<dbReference type="Proteomes" id="UP000622797">
    <property type="component" value="Unassembled WGS sequence"/>
</dbReference>
<dbReference type="InterPro" id="IPR004695">
    <property type="entry name" value="SLAC1/Mae1/Ssu1/TehA"/>
</dbReference>
<feature type="transmembrane region" description="Helical" evidence="8">
    <location>
        <begin position="242"/>
        <end position="261"/>
    </location>
</feature>
<evidence type="ECO:0008006" key="11">
    <source>
        <dbReference type="Google" id="ProtNLM"/>
    </source>
</evidence>
<protein>
    <recommendedName>
        <fullName evidence="11">Sulfite efflux pump SSU1</fullName>
    </recommendedName>
</protein>
<organism evidence="9 10">
    <name type="scientific">Fusarium sarcochroum</name>
    <dbReference type="NCBI Taxonomy" id="1208366"/>
    <lineage>
        <taxon>Eukaryota</taxon>
        <taxon>Fungi</taxon>
        <taxon>Dikarya</taxon>
        <taxon>Ascomycota</taxon>
        <taxon>Pezizomycotina</taxon>
        <taxon>Sordariomycetes</taxon>
        <taxon>Hypocreomycetidae</taxon>
        <taxon>Hypocreales</taxon>
        <taxon>Nectriaceae</taxon>
        <taxon>Fusarium</taxon>
        <taxon>Fusarium lateritium species complex</taxon>
    </lineage>
</organism>